<protein>
    <recommendedName>
        <fullName evidence="4">Beta-lactamase</fullName>
    </recommendedName>
</protein>
<dbReference type="PANTHER" id="PTHR11102">
    <property type="entry name" value="SEL-1-LIKE PROTEIN"/>
    <property type="match status" value="1"/>
</dbReference>
<dbReference type="InterPro" id="IPR011990">
    <property type="entry name" value="TPR-like_helical_dom_sf"/>
</dbReference>
<evidence type="ECO:0000313" key="2">
    <source>
        <dbReference type="EMBL" id="CAH0998051.1"/>
    </source>
</evidence>
<evidence type="ECO:0008006" key="4">
    <source>
        <dbReference type="Google" id="ProtNLM"/>
    </source>
</evidence>
<dbReference type="Pfam" id="PF08238">
    <property type="entry name" value="Sel1"/>
    <property type="match status" value="2"/>
</dbReference>
<keyword evidence="3" id="KW-1185">Reference proteome</keyword>
<proteinExistence type="predicted"/>
<feature type="region of interest" description="Disordered" evidence="1">
    <location>
        <begin position="157"/>
        <end position="191"/>
    </location>
</feature>
<organism evidence="2 3">
    <name type="scientific">Emticicia aquatica</name>
    <dbReference type="NCBI Taxonomy" id="1681835"/>
    <lineage>
        <taxon>Bacteria</taxon>
        <taxon>Pseudomonadati</taxon>
        <taxon>Bacteroidota</taxon>
        <taxon>Cytophagia</taxon>
        <taxon>Cytophagales</taxon>
        <taxon>Leadbetterellaceae</taxon>
        <taxon>Emticicia</taxon>
    </lineage>
</organism>
<dbReference type="RefSeq" id="WP_238808857.1">
    <property type="nucleotide sequence ID" value="NZ_CAKLPY010000011.1"/>
</dbReference>
<comment type="caution">
    <text evidence="2">The sequence shown here is derived from an EMBL/GenBank/DDBJ whole genome shotgun (WGS) entry which is preliminary data.</text>
</comment>
<feature type="compositionally biased region" description="Low complexity" evidence="1">
    <location>
        <begin position="157"/>
        <end position="170"/>
    </location>
</feature>
<dbReference type="PANTHER" id="PTHR11102:SF160">
    <property type="entry name" value="ERAD-ASSOCIATED E3 UBIQUITIN-PROTEIN LIGASE COMPONENT HRD3"/>
    <property type="match status" value="1"/>
</dbReference>
<dbReference type="SUPFAM" id="SSF81901">
    <property type="entry name" value="HCP-like"/>
    <property type="match status" value="1"/>
</dbReference>
<reference evidence="2" key="1">
    <citation type="submission" date="2021-12" db="EMBL/GenBank/DDBJ databases">
        <authorList>
            <person name="Rodrigo-Torres L."/>
            <person name="Arahal R. D."/>
            <person name="Lucena T."/>
        </authorList>
    </citation>
    <scope>NUCLEOTIDE SEQUENCE</scope>
    <source>
        <strain evidence="2">CECT 8858</strain>
    </source>
</reference>
<gene>
    <name evidence="2" type="ORF">EMA8858_04186</name>
</gene>
<accession>A0ABM9AWR4</accession>
<dbReference type="Gene3D" id="1.25.40.10">
    <property type="entry name" value="Tetratricopeptide repeat domain"/>
    <property type="match status" value="1"/>
</dbReference>
<dbReference type="EMBL" id="CAKLPY010000011">
    <property type="protein sequence ID" value="CAH0998051.1"/>
    <property type="molecule type" value="Genomic_DNA"/>
</dbReference>
<evidence type="ECO:0000313" key="3">
    <source>
        <dbReference type="Proteomes" id="UP000837932"/>
    </source>
</evidence>
<evidence type="ECO:0000256" key="1">
    <source>
        <dbReference type="SAM" id="MobiDB-lite"/>
    </source>
</evidence>
<dbReference type="SMART" id="SM00671">
    <property type="entry name" value="SEL1"/>
    <property type="match status" value="2"/>
</dbReference>
<feature type="compositionally biased region" description="Polar residues" evidence="1">
    <location>
        <begin position="171"/>
        <end position="185"/>
    </location>
</feature>
<sequence>MKKTTTSKTIWYILILIMIAIKSKVYAQLKDNVGHTVTQWSEWSTTNCHKGLAWRSRQNFYTGNNNGFTWEYEVKNNYGRQVSFSFKFGDNETAYRKTLTANQVYKNTALPNSNYFNYAVYSVCFSSDGRCKDDCYSPCDNGTPNIPICNNTPSSLNTNSNSSVSSNKNNLQEVQSQNTSNQPSLQELKDSKTQQRIEVITQVSQATISIINSIKEAKREQEEIEQKQIAEVVKQSEIRNQKNIEEFNKNKDNYYSIVKMENEELGYYTDFFISKLEKEGFYVLNVDDNITLSIPLYHQYEKKKSKICNFKCSNMKDTLSVSVEFLIYDESNSSSILEQSMSRLERNLKIRNLNVLSQTNNKQLSDFIKKICGNDIQVMDITFSEKRIEPLNLHNIYSNKNFISGTFKGHKIEFPKSISIDTSKTILAFRHNALIYKKGVTGKEKDKYDAIEWFLKAVNLGDTLSKLELADTYYDLGLYQKEKIDIEKNIQKTDFTKNENIEKAFILYKEVANYNKPFSAKAMLYLGSLYDNGLSGEKDCAKAIEWTEKAATTNTLFSIQSLSNLAYIYKNGCNPNKRLLKKTLDKLCKIDPKSPYCE</sequence>
<dbReference type="InterPro" id="IPR006597">
    <property type="entry name" value="Sel1-like"/>
</dbReference>
<name>A0ABM9AWR4_9BACT</name>
<dbReference type="Proteomes" id="UP000837932">
    <property type="component" value="Unassembled WGS sequence"/>
</dbReference>
<dbReference type="InterPro" id="IPR050767">
    <property type="entry name" value="Sel1_AlgK"/>
</dbReference>